<accession>A0A6P5XKJ8</accession>
<keyword evidence="7" id="KW-1133">Transmembrane helix</keyword>
<evidence type="ECO:0000256" key="1">
    <source>
        <dbReference type="ARBA" id="ARBA00004123"/>
    </source>
</evidence>
<dbReference type="Pfam" id="PF02362">
    <property type="entry name" value="B3"/>
    <property type="match status" value="1"/>
</dbReference>
<feature type="compositionally biased region" description="Basic residues" evidence="6">
    <location>
        <begin position="535"/>
        <end position="549"/>
    </location>
</feature>
<keyword evidence="5" id="KW-0539">Nucleus</keyword>
<keyword evidence="4" id="KW-0804">Transcription</keyword>
<dbReference type="GeneID" id="111284255"/>
<dbReference type="AlphaFoldDB" id="A0A6P5XKJ8"/>
<keyword evidence="2" id="KW-0805">Transcription regulation</keyword>
<keyword evidence="3" id="KW-0238">DNA-binding</keyword>
<feature type="transmembrane region" description="Helical" evidence="7">
    <location>
        <begin position="41"/>
        <end position="58"/>
    </location>
</feature>
<dbReference type="InterPro" id="IPR003340">
    <property type="entry name" value="B3_DNA-bd"/>
</dbReference>
<dbReference type="PANTHER" id="PTHR31391">
    <property type="entry name" value="B3 DOMAIN-CONTAINING PROTEIN OS11G0197600-RELATED"/>
    <property type="match status" value="1"/>
</dbReference>
<dbReference type="Gene3D" id="2.40.330.10">
    <property type="entry name" value="DNA-binding pseudobarrel domain"/>
    <property type="match status" value="1"/>
</dbReference>
<comment type="subcellular location">
    <subcellularLocation>
        <location evidence="1">Nucleus</location>
    </subcellularLocation>
</comment>
<dbReference type="PANTHER" id="PTHR31391:SF3">
    <property type="entry name" value="B3 DOMAIN-CONTAINING PROTEIN OS05G0481400"/>
    <property type="match status" value="1"/>
</dbReference>
<sequence>MIECRNFPSLQFVIFLWSLSGSVSGLSATRVQRLNKTSLSSIYSIQLYISTLLLYIYITKGGQGKKKSQINARYKETGSVKYSNYPVISPVQQTVKVSRLLYQMFYYKFSILEQDCVVESRELHLDLMWGINGLNILIESETSGVSWPRPFGFSIKFRMKTTLSNICITPQIQVNDGRFIFISLLVELGISEISTSLAQLSNSHNKSQSQQRLYKPRLKPKSTRTFEQLRRSSRARNPVPSYCDDVNTCDVLQKKYSSRIKQRCDDCIWFLPDTVDSNSVITFKTYLYYTITVDIDLPSLRKRSRSNSSSWASYLARPLDEVKTASYEERVKAIKAAEDLQNSLQSGNPSFVKSMVRSHVYSCFWLGLPSKFCEDHLSKMVEDMVLEDENGSEYDAIYIGKRAGLSGGWRTFALDHKLDDGDALVFELIQPTRFKIYIIRVSSILSQGCEEDVADKGLTSCIKSRTRGSMKLDSISSKQNCLSISQELKIKNATDNERKYFDVSQKLKRKGKATTVSKSSKEELAKDGGKFASSKPRKKPAPRLSRSRV</sequence>
<evidence type="ECO:0000256" key="3">
    <source>
        <dbReference type="ARBA" id="ARBA00023125"/>
    </source>
</evidence>
<feature type="signal peptide" evidence="8">
    <location>
        <begin position="1"/>
        <end position="25"/>
    </location>
</feature>
<organism evidence="10 11">
    <name type="scientific">Durio zibethinus</name>
    <name type="common">Durian</name>
    <dbReference type="NCBI Taxonomy" id="66656"/>
    <lineage>
        <taxon>Eukaryota</taxon>
        <taxon>Viridiplantae</taxon>
        <taxon>Streptophyta</taxon>
        <taxon>Embryophyta</taxon>
        <taxon>Tracheophyta</taxon>
        <taxon>Spermatophyta</taxon>
        <taxon>Magnoliopsida</taxon>
        <taxon>eudicotyledons</taxon>
        <taxon>Gunneridae</taxon>
        <taxon>Pentapetalae</taxon>
        <taxon>rosids</taxon>
        <taxon>malvids</taxon>
        <taxon>Malvales</taxon>
        <taxon>Malvaceae</taxon>
        <taxon>Helicteroideae</taxon>
        <taxon>Durio</taxon>
    </lineage>
</organism>
<dbReference type="InterPro" id="IPR015300">
    <property type="entry name" value="DNA-bd_pseudobarrel_sf"/>
</dbReference>
<dbReference type="SMART" id="SM01019">
    <property type="entry name" value="B3"/>
    <property type="match status" value="1"/>
</dbReference>
<evidence type="ECO:0000256" key="8">
    <source>
        <dbReference type="SAM" id="SignalP"/>
    </source>
</evidence>
<evidence type="ECO:0000259" key="9">
    <source>
        <dbReference type="PROSITE" id="PS50863"/>
    </source>
</evidence>
<dbReference type="RefSeq" id="XP_022728713.1">
    <property type="nucleotide sequence ID" value="XM_022872978.1"/>
</dbReference>
<evidence type="ECO:0000256" key="5">
    <source>
        <dbReference type="ARBA" id="ARBA00023242"/>
    </source>
</evidence>
<dbReference type="OrthoDB" id="1909330at2759"/>
<dbReference type="KEGG" id="dzi:111284255"/>
<evidence type="ECO:0000256" key="6">
    <source>
        <dbReference type="SAM" id="MobiDB-lite"/>
    </source>
</evidence>
<dbReference type="Proteomes" id="UP000515121">
    <property type="component" value="Unplaced"/>
</dbReference>
<evidence type="ECO:0000313" key="11">
    <source>
        <dbReference type="RefSeq" id="XP_022728713.1"/>
    </source>
</evidence>
<keyword evidence="7" id="KW-0472">Membrane</keyword>
<evidence type="ECO:0000313" key="10">
    <source>
        <dbReference type="Proteomes" id="UP000515121"/>
    </source>
</evidence>
<proteinExistence type="predicted"/>
<reference evidence="11" key="1">
    <citation type="submission" date="2025-08" db="UniProtKB">
        <authorList>
            <consortium name="RefSeq"/>
        </authorList>
    </citation>
    <scope>IDENTIFICATION</scope>
    <source>
        <tissue evidence="11">Fruit stalk</tissue>
    </source>
</reference>
<dbReference type="PROSITE" id="PS50863">
    <property type="entry name" value="B3"/>
    <property type="match status" value="1"/>
</dbReference>
<dbReference type="InterPro" id="IPR044837">
    <property type="entry name" value="REM16-like"/>
</dbReference>
<feature type="region of interest" description="Disordered" evidence="6">
    <location>
        <begin position="510"/>
        <end position="549"/>
    </location>
</feature>
<evidence type="ECO:0000256" key="4">
    <source>
        <dbReference type="ARBA" id="ARBA00023163"/>
    </source>
</evidence>
<feature type="domain" description="TF-B3" evidence="9">
    <location>
        <begin position="351"/>
        <end position="442"/>
    </location>
</feature>
<feature type="chain" id="PRO_5027775840" evidence="8">
    <location>
        <begin position="26"/>
        <end position="549"/>
    </location>
</feature>
<name>A0A6P5XKJ8_DURZI</name>
<dbReference type="GO" id="GO:0005634">
    <property type="term" value="C:nucleus"/>
    <property type="evidence" value="ECO:0007669"/>
    <property type="project" value="UniProtKB-SubCell"/>
</dbReference>
<gene>
    <name evidence="11" type="primary">LOC111284255</name>
</gene>
<feature type="compositionally biased region" description="Basic and acidic residues" evidence="6">
    <location>
        <begin position="519"/>
        <end position="529"/>
    </location>
</feature>
<dbReference type="GO" id="GO:0003677">
    <property type="term" value="F:DNA binding"/>
    <property type="evidence" value="ECO:0007669"/>
    <property type="project" value="UniProtKB-KW"/>
</dbReference>
<keyword evidence="8" id="KW-0732">Signal</keyword>
<dbReference type="CDD" id="cd10017">
    <property type="entry name" value="B3_DNA"/>
    <property type="match status" value="1"/>
</dbReference>
<keyword evidence="10" id="KW-1185">Reference proteome</keyword>
<protein>
    <submittedName>
        <fullName evidence="11">Uncharacterized protein LOC111284255</fullName>
    </submittedName>
</protein>
<keyword evidence="7" id="KW-0812">Transmembrane</keyword>
<dbReference type="SUPFAM" id="SSF101936">
    <property type="entry name" value="DNA-binding pseudobarrel domain"/>
    <property type="match status" value="1"/>
</dbReference>
<evidence type="ECO:0000256" key="7">
    <source>
        <dbReference type="SAM" id="Phobius"/>
    </source>
</evidence>
<evidence type="ECO:0000256" key="2">
    <source>
        <dbReference type="ARBA" id="ARBA00023015"/>
    </source>
</evidence>